<name>A0A0S4QZQ1_9ACTN</name>
<evidence type="ECO:0000313" key="9">
    <source>
        <dbReference type="EMBL" id="CUU60655.1"/>
    </source>
</evidence>
<feature type="transmembrane region" description="Helical" evidence="7">
    <location>
        <begin position="168"/>
        <end position="190"/>
    </location>
</feature>
<dbReference type="InterPro" id="IPR011701">
    <property type="entry name" value="MFS"/>
</dbReference>
<evidence type="ECO:0000256" key="5">
    <source>
        <dbReference type="ARBA" id="ARBA00023136"/>
    </source>
</evidence>
<dbReference type="RefSeq" id="WP_091285937.1">
    <property type="nucleotide sequence ID" value="NZ_FAOZ01000044.1"/>
</dbReference>
<accession>A0A0S4QZQ1</accession>
<gene>
    <name evidence="9" type="ORF">Ga0074812_14416</name>
</gene>
<dbReference type="CDD" id="cd17504">
    <property type="entry name" value="MFS_MMR_MDR_like"/>
    <property type="match status" value="1"/>
</dbReference>
<keyword evidence="4 7" id="KW-1133">Transmembrane helix</keyword>
<dbReference type="PANTHER" id="PTHR42718:SF9">
    <property type="entry name" value="MAJOR FACILITATOR SUPERFAMILY MULTIDRUG TRANSPORTER MFSC"/>
    <property type="match status" value="1"/>
</dbReference>
<feature type="transmembrane region" description="Helical" evidence="7">
    <location>
        <begin position="394"/>
        <end position="417"/>
    </location>
</feature>
<dbReference type="InterPro" id="IPR036259">
    <property type="entry name" value="MFS_trans_sf"/>
</dbReference>
<dbReference type="PROSITE" id="PS50850">
    <property type="entry name" value="MFS"/>
    <property type="match status" value="1"/>
</dbReference>
<evidence type="ECO:0000256" key="3">
    <source>
        <dbReference type="ARBA" id="ARBA00022692"/>
    </source>
</evidence>
<proteinExistence type="predicted"/>
<feature type="transmembrane region" description="Helical" evidence="7">
    <location>
        <begin position="261"/>
        <end position="278"/>
    </location>
</feature>
<feature type="transmembrane region" description="Helical" evidence="7">
    <location>
        <begin position="80"/>
        <end position="99"/>
    </location>
</feature>
<feature type="transmembrane region" description="Helical" evidence="7">
    <location>
        <begin position="368"/>
        <end position="388"/>
    </location>
</feature>
<protein>
    <submittedName>
        <fullName evidence="9">Drug resistance transporter, EmrB/QacA subfamily</fullName>
    </submittedName>
</protein>
<feature type="transmembrane region" description="Helical" evidence="7">
    <location>
        <begin position="136"/>
        <end position="156"/>
    </location>
</feature>
<evidence type="ECO:0000256" key="2">
    <source>
        <dbReference type="ARBA" id="ARBA00022448"/>
    </source>
</evidence>
<feature type="transmembrane region" description="Helical" evidence="7">
    <location>
        <begin position="111"/>
        <end position="130"/>
    </location>
</feature>
<dbReference type="SUPFAM" id="SSF103473">
    <property type="entry name" value="MFS general substrate transporter"/>
    <property type="match status" value="2"/>
</dbReference>
<feature type="transmembrane region" description="Helical" evidence="7">
    <location>
        <begin position="469"/>
        <end position="487"/>
    </location>
</feature>
<dbReference type="InterPro" id="IPR020846">
    <property type="entry name" value="MFS_dom"/>
</dbReference>
<dbReference type="GO" id="GO:0005886">
    <property type="term" value="C:plasma membrane"/>
    <property type="evidence" value="ECO:0007669"/>
    <property type="project" value="UniProtKB-SubCell"/>
</dbReference>
<dbReference type="AlphaFoldDB" id="A0A0S4QZQ1"/>
<feature type="transmembrane region" description="Helical" evidence="7">
    <location>
        <begin position="298"/>
        <end position="319"/>
    </location>
</feature>
<dbReference type="Gene3D" id="1.20.1250.20">
    <property type="entry name" value="MFS general substrate transporter like domains"/>
    <property type="match status" value="2"/>
</dbReference>
<organism evidence="9 10">
    <name type="scientific">Parafrankia irregularis</name>
    <dbReference type="NCBI Taxonomy" id="795642"/>
    <lineage>
        <taxon>Bacteria</taxon>
        <taxon>Bacillati</taxon>
        <taxon>Actinomycetota</taxon>
        <taxon>Actinomycetes</taxon>
        <taxon>Frankiales</taxon>
        <taxon>Frankiaceae</taxon>
        <taxon>Parafrankia</taxon>
    </lineage>
</organism>
<feature type="compositionally biased region" description="Polar residues" evidence="6">
    <location>
        <begin position="1"/>
        <end position="14"/>
    </location>
</feature>
<keyword evidence="3 7" id="KW-0812">Transmembrane</keyword>
<keyword evidence="2" id="KW-0813">Transport</keyword>
<dbReference type="GO" id="GO:0022857">
    <property type="term" value="F:transmembrane transporter activity"/>
    <property type="evidence" value="ECO:0007669"/>
    <property type="project" value="InterPro"/>
</dbReference>
<evidence type="ECO:0000259" key="8">
    <source>
        <dbReference type="PROSITE" id="PS50850"/>
    </source>
</evidence>
<evidence type="ECO:0000256" key="4">
    <source>
        <dbReference type="ARBA" id="ARBA00022989"/>
    </source>
</evidence>
<feature type="transmembrane region" description="Helical" evidence="7">
    <location>
        <begin position="229"/>
        <end position="249"/>
    </location>
</feature>
<evidence type="ECO:0000256" key="6">
    <source>
        <dbReference type="SAM" id="MobiDB-lite"/>
    </source>
</evidence>
<comment type="subcellular location">
    <subcellularLocation>
        <location evidence="1">Cell membrane</location>
        <topology evidence="1">Multi-pass membrane protein</topology>
    </subcellularLocation>
</comment>
<keyword evidence="10" id="KW-1185">Reference proteome</keyword>
<feature type="transmembrane region" description="Helical" evidence="7">
    <location>
        <begin position="339"/>
        <end position="356"/>
    </location>
</feature>
<feature type="transmembrane region" description="Helical" evidence="7">
    <location>
        <begin position="44"/>
        <end position="68"/>
    </location>
</feature>
<dbReference type="EMBL" id="FAOZ01000044">
    <property type="protein sequence ID" value="CUU60655.1"/>
    <property type="molecule type" value="Genomic_DNA"/>
</dbReference>
<feature type="domain" description="Major facilitator superfamily (MFS) profile" evidence="8">
    <location>
        <begin position="45"/>
        <end position="492"/>
    </location>
</feature>
<reference evidence="10" key="1">
    <citation type="submission" date="2015-11" db="EMBL/GenBank/DDBJ databases">
        <authorList>
            <person name="Varghese N."/>
        </authorList>
    </citation>
    <scope>NUCLEOTIDE SEQUENCE [LARGE SCALE GENOMIC DNA]</scope>
    <source>
        <strain evidence="10">DSM 45899</strain>
    </source>
</reference>
<feature type="transmembrane region" description="Helical" evidence="7">
    <location>
        <begin position="438"/>
        <end position="457"/>
    </location>
</feature>
<evidence type="ECO:0000256" key="7">
    <source>
        <dbReference type="SAM" id="Phobius"/>
    </source>
</evidence>
<keyword evidence="5 7" id="KW-0472">Membrane</keyword>
<dbReference type="Proteomes" id="UP000198802">
    <property type="component" value="Unassembled WGS sequence"/>
</dbReference>
<evidence type="ECO:0000313" key="10">
    <source>
        <dbReference type="Proteomes" id="UP000198802"/>
    </source>
</evidence>
<feature type="region of interest" description="Disordered" evidence="6">
    <location>
        <begin position="1"/>
        <end position="37"/>
    </location>
</feature>
<evidence type="ECO:0000256" key="1">
    <source>
        <dbReference type="ARBA" id="ARBA00004651"/>
    </source>
</evidence>
<dbReference type="PANTHER" id="PTHR42718">
    <property type="entry name" value="MAJOR FACILITATOR SUPERFAMILY MULTIDRUG TRANSPORTER MFSC"/>
    <property type="match status" value="1"/>
</dbReference>
<feature type="transmembrane region" description="Helical" evidence="7">
    <location>
        <begin position="196"/>
        <end position="217"/>
    </location>
</feature>
<dbReference type="Pfam" id="PF07690">
    <property type="entry name" value="MFS_1"/>
    <property type="match status" value="2"/>
</dbReference>
<sequence>MKAGTASSTSSADRSGNADGSGKADRSGKAGRSGNADRANSYQLTYGVVIAGTAAFALLQSLVGPVLPTIQRELHTDQSTVTWVMTAYLLAASIATPILGRIGDMAGKKKIFVLALLLLALGALVSALAPNIGIMIIGRAIQGCGGAILPLSFGILRDELPREKVGTAVGVIAALTAVGAGAGLVLAGPIEDAFGYHWLFWAPMAVVLLAAAAAAKFIPESPNRTPGGVSWLGGVLLAGWLVSLLLGVSEGRAWGWTSGRVLGLFGAAAVLLLLWLVAESRAKEPLIDLRMMRQRPVWTANLVALMFGMGLYGTMSFLPAFLQTPTSAGYGLGASVTESGLYCLPMTLAMFVVSMFSARVAASIGSRAAVVLGSLISVLPMLMFGYLNDYVWEILFASTMFGGGMGLVFAALANIIVESVPPTQTGVASGMNANIRTIGGSLGSAVIAVLVASGTTAGSRPKASGYSHGFLFLAAASVVASAVALLIPRFRNETVVLELSGRHEHAESALVAGAELVD</sequence>